<dbReference type="Gene3D" id="3.30.565.10">
    <property type="entry name" value="Histidine kinase-like ATPase, C-terminal domain"/>
    <property type="match status" value="1"/>
</dbReference>
<proteinExistence type="predicted"/>
<name>A0A1M7SV24_FERGO</name>
<dbReference type="GO" id="GO:0016020">
    <property type="term" value="C:membrane"/>
    <property type="evidence" value="ECO:0007669"/>
    <property type="project" value="InterPro"/>
</dbReference>
<dbReference type="Proteomes" id="UP000184207">
    <property type="component" value="Unassembled WGS sequence"/>
</dbReference>
<dbReference type="AlphaFoldDB" id="A0A1M7SV24"/>
<gene>
    <name evidence="3" type="ORF">SAMN02745226_01282</name>
</gene>
<reference evidence="4" key="1">
    <citation type="submission" date="2016-12" db="EMBL/GenBank/DDBJ databases">
        <authorList>
            <person name="Varghese N."/>
            <person name="Submissions S."/>
        </authorList>
    </citation>
    <scope>NUCLEOTIDE SEQUENCE [LARGE SCALE GENOMIC DNA]</scope>
    <source>
        <strain evidence="4">DSM 13020</strain>
    </source>
</reference>
<evidence type="ECO:0000313" key="4">
    <source>
        <dbReference type="Proteomes" id="UP000184207"/>
    </source>
</evidence>
<dbReference type="GO" id="GO:0000155">
    <property type="term" value="F:phosphorelay sensor kinase activity"/>
    <property type="evidence" value="ECO:0007669"/>
    <property type="project" value="InterPro"/>
</dbReference>
<dbReference type="InterPro" id="IPR036890">
    <property type="entry name" value="HATPase_C_sf"/>
</dbReference>
<organism evidence="3 4">
    <name type="scientific">Fervidobacterium gondwanense DSM 13020</name>
    <dbReference type="NCBI Taxonomy" id="1121883"/>
    <lineage>
        <taxon>Bacteria</taxon>
        <taxon>Thermotogati</taxon>
        <taxon>Thermotogota</taxon>
        <taxon>Thermotogae</taxon>
        <taxon>Thermotogales</taxon>
        <taxon>Fervidobacteriaceae</taxon>
        <taxon>Fervidobacterium</taxon>
    </lineage>
</organism>
<accession>A0A1M7SV24</accession>
<dbReference type="OrthoDB" id="2514702at2"/>
<keyword evidence="4" id="KW-1185">Reference proteome</keyword>
<keyword evidence="1" id="KW-0812">Transmembrane</keyword>
<keyword evidence="3" id="KW-0808">Transferase</keyword>
<keyword evidence="3" id="KW-0418">Kinase</keyword>
<feature type="transmembrane region" description="Helical" evidence="1">
    <location>
        <begin position="64"/>
        <end position="88"/>
    </location>
</feature>
<feature type="transmembrane region" description="Helical" evidence="1">
    <location>
        <begin position="28"/>
        <end position="48"/>
    </location>
</feature>
<feature type="transmembrane region" description="Helical" evidence="1">
    <location>
        <begin position="5"/>
        <end position="22"/>
    </location>
</feature>
<dbReference type="InterPro" id="IPR050640">
    <property type="entry name" value="Bact_2-comp_sensor_kinase"/>
</dbReference>
<dbReference type="PANTHER" id="PTHR34220">
    <property type="entry name" value="SENSOR HISTIDINE KINASE YPDA"/>
    <property type="match status" value="1"/>
</dbReference>
<dbReference type="InterPro" id="IPR010559">
    <property type="entry name" value="Sig_transdc_His_kin_internal"/>
</dbReference>
<dbReference type="STRING" id="1121883.SAMN02745226_01282"/>
<protein>
    <submittedName>
        <fullName evidence="3">Histidine kinase</fullName>
    </submittedName>
</protein>
<keyword evidence="1" id="KW-1133">Transmembrane helix</keyword>
<evidence type="ECO:0000259" key="2">
    <source>
        <dbReference type="Pfam" id="PF06580"/>
    </source>
</evidence>
<sequence>MRVFLFLQLISLIIFVYIMYFVPSNLYLFSVIATFLIVNTVGITYYVFRMWGKELVNATKQIKLLYFSLLVVAVVGLGFLFANLFNMWIDRYPIDTLSNFLNALLVVSTFLLVSFGVSYVALKRELERQVIEYKKLNEAQMKLRMQVFRYKTNPHFLFNSMSTAVSMIDLGESNDKLREYLINLSELFRAVLEAPEVWTLKDEISLVKKYLDIQKIRLSNFDYMIDIQPECEGVKIPSLILQPIVENSIIHGVTKSTNSGVITIEAKQTDGFILLSIQDNGKGASEIVKGAGLQMVENLLKTFDKDSELIYETSPGKGTKVFLRWLATR</sequence>
<dbReference type="PANTHER" id="PTHR34220:SF7">
    <property type="entry name" value="SENSOR HISTIDINE KINASE YPDA"/>
    <property type="match status" value="1"/>
</dbReference>
<dbReference type="EMBL" id="FRDJ01000006">
    <property type="protein sequence ID" value="SHN62393.1"/>
    <property type="molecule type" value="Genomic_DNA"/>
</dbReference>
<evidence type="ECO:0000313" key="3">
    <source>
        <dbReference type="EMBL" id="SHN62393.1"/>
    </source>
</evidence>
<evidence type="ECO:0000256" key="1">
    <source>
        <dbReference type="SAM" id="Phobius"/>
    </source>
</evidence>
<dbReference type="RefSeq" id="WP_072759573.1">
    <property type="nucleotide sequence ID" value="NZ_FRDJ01000006.1"/>
</dbReference>
<feature type="domain" description="Signal transduction histidine kinase internal region" evidence="2">
    <location>
        <begin position="144"/>
        <end position="219"/>
    </location>
</feature>
<dbReference type="Pfam" id="PF06580">
    <property type="entry name" value="His_kinase"/>
    <property type="match status" value="1"/>
</dbReference>
<feature type="transmembrane region" description="Helical" evidence="1">
    <location>
        <begin position="100"/>
        <end position="122"/>
    </location>
</feature>
<keyword evidence="1" id="KW-0472">Membrane</keyword>
<dbReference type="SUPFAM" id="SSF55874">
    <property type="entry name" value="ATPase domain of HSP90 chaperone/DNA topoisomerase II/histidine kinase"/>
    <property type="match status" value="1"/>
</dbReference>